<dbReference type="Pfam" id="PF15828">
    <property type="entry name" value="RDD1"/>
    <property type="match status" value="1"/>
</dbReference>
<comment type="caution">
    <text evidence="1">The sequence shown here is derived from an EMBL/GenBank/DDBJ whole genome shotgun (WGS) entry which is preliminary data.</text>
</comment>
<keyword evidence="2" id="KW-1185">Reference proteome</keyword>
<dbReference type="PANTHER" id="PTHR14680:SF1">
    <property type="entry name" value="REQUIRED FOR DRUG-INDUCED DEATH PROTEIN 1"/>
    <property type="match status" value="1"/>
</dbReference>
<dbReference type="OrthoDB" id="8904409at2759"/>
<reference evidence="1 2" key="1">
    <citation type="journal article" date="2019" name="Genome Biol. Evol.">
        <title>Whole-Genome Sequencing of the Giant Devil Catfish, Bagarius yarrelli.</title>
        <authorList>
            <person name="Jiang W."/>
            <person name="Lv Y."/>
            <person name="Cheng L."/>
            <person name="Yang K."/>
            <person name="Chao B."/>
            <person name="Wang X."/>
            <person name="Li Y."/>
            <person name="Pan X."/>
            <person name="You X."/>
            <person name="Zhang Y."/>
            <person name="Yang J."/>
            <person name="Li J."/>
            <person name="Zhang X."/>
            <person name="Liu S."/>
            <person name="Sun C."/>
            <person name="Yang J."/>
            <person name="Shi Q."/>
        </authorList>
    </citation>
    <scope>NUCLEOTIDE SEQUENCE [LARGE SCALE GENOMIC DNA]</scope>
    <source>
        <strain evidence="1">JWS20170419001</strain>
        <tissue evidence="1">Muscle</tissue>
    </source>
</reference>
<sequence>MPRRKLFKRKLKNKTIVEEESHGTRCEDFPLMPYVSESETQKRGKFTGRKEKSSKQVHFAVLPDRYEPLEEDRTSNTATENNQKRKYKRFRKNFGKAFRYTWKCLVVGLQSFSTSYSGPLSAASTLVPEIQRTRPKA</sequence>
<evidence type="ECO:0000313" key="2">
    <source>
        <dbReference type="Proteomes" id="UP000319801"/>
    </source>
</evidence>
<dbReference type="AlphaFoldDB" id="A0A556U7P3"/>
<evidence type="ECO:0000313" key="1">
    <source>
        <dbReference type="EMBL" id="TSN67125.1"/>
    </source>
</evidence>
<dbReference type="InterPro" id="IPR031667">
    <property type="entry name" value="RDD1"/>
</dbReference>
<dbReference type="PANTHER" id="PTHR14680">
    <property type="entry name" value="SI:DKEY-126G1.9-RELATED"/>
    <property type="match status" value="1"/>
</dbReference>
<dbReference type="EMBL" id="VCAZ01000059">
    <property type="protein sequence ID" value="TSN67125.1"/>
    <property type="molecule type" value="Genomic_DNA"/>
</dbReference>
<accession>A0A556U7P3</accession>
<dbReference type="Proteomes" id="UP000319801">
    <property type="component" value="Unassembled WGS sequence"/>
</dbReference>
<organism evidence="1 2">
    <name type="scientific">Bagarius yarrelli</name>
    <name type="common">Goonch</name>
    <name type="synonym">Bagrus yarrelli</name>
    <dbReference type="NCBI Taxonomy" id="175774"/>
    <lineage>
        <taxon>Eukaryota</taxon>
        <taxon>Metazoa</taxon>
        <taxon>Chordata</taxon>
        <taxon>Craniata</taxon>
        <taxon>Vertebrata</taxon>
        <taxon>Euteleostomi</taxon>
        <taxon>Actinopterygii</taxon>
        <taxon>Neopterygii</taxon>
        <taxon>Teleostei</taxon>
        <taxon>Ostariophysi</taxon>
        <taxon>Siluriformes</taxon>
        <taxon>Sisoridae</taxon>
        <taxon>Sisorinae</taxon>
        <taxon>Bagarius</taxon>
    </lineage>
</organism>
<proteinExistence type="predicted"/>
<gene>
    <name evidence="1" type="ORF">Baya_8941</name>
</gene>
<protein>
    <submittedName>
        <fullName evidence="1">Uncharacterized protein</fullName>
    </submittedName>
</protein>
<name>A0A556U7P3_BAGYA</name>